<feature type="transmembrane region" description="Helical" evidence="1">
    <location>
        <begin position="447"/>
        <end position="468"/>
    </location>
</feature>
<gene>
    <name evidence="2" type="ORF">CSSPTR1EN2_LOCUS8472</name>
</gene>
<feature type="transmembrane region" description="Helical" evidence="1">
    <location>
        <begin position="541"/>
        <end position="565"/>
    </location>
</feature>
<keyword evidence="1" id="KW-1133">Transmembrane helix</keyword>
<evidence type="ECO:0000313" key="2">
    <source>
        <dbReference type="EMBL" id="CAK9206685.1"/>
    </source>
</evidence>
<keyword evidence="1" id="KW-0472">Membrane</keyword>
<dbReference type="InterPro" id="IPR008537">
    <property type="entry name" value="DUF819"/>
</dbReference>
<feature type="transmembrane region" description="Helical" evidence="1">
    <location>
        <begin position="231"/>
        <end position="254"/>
    </location>
</feature>
<dbReference type="PANTHER" id="PTHR34289:SF8">
    <property type="entry name" value="DUF819 DOMAIN-CONTAINING PROTEIN"/>
    <property type="match status" value="1"/>
</dbReference>
<accession>A0ABP0TX58</accession>
<feature type="transmembrane region" description="Helical" evidence="1">
    <location>
        <begin position="261"/>
        <end position="278"/>
    </location>
</feature>
<proteinExistence type="predicted"/>
<feature type="transmembrane region" description="Helical" evidence="1">
    <location>
        <begin position="480"/>
        <end position="504"/>
    </location>
</feature>
<dbReference type="Proteomes" id="UP001497512">
    <property type="component" value="Chromosome 15"/>
</dbReference>
<feature type="transmembrane region" description="Helical" evidence="1">
    <location>
        <begin position="415"/>
        <end position="435"/>
    </location>
</feature>
<keyword evidence="1" id="KW-0812">Transmembrane</keyword>
<reference evidence="2" key="1">
    <citation type="submission" date="2024-02" db="EMBL/GenBank/DDBJ databases">
        <authorList>
            <consortium name="ELIXIR-Norway"/>
            <consortium name="Elixir Norway"/>
        </authorList>
    </citation>
    <scope>NUCLEOTIDE SEQUENCE</scope>
</reference>
<feature type="transmembrane region" description="Helical" evidence="1">
    <location>
        <begin position="388"/>
        <end position="409"/>
    </location>
</feature>
<evidence type="ECO:0000256" key="1">
    <source>
        <dbReference type="SAM" id="Phobius"/>
    </source>
</evidence>
<dbReference type="EMBL" id="OZ019907">
    <property type="protein sequence ID" value="CAK9206685.1"/>
    <property type="molecule type" value="Genomic_DNA"/>
</dbReference>
<feature type="transmembrane region" description="Helical" evidence="1">
    <location>
        <begin position="290"/>
        <end position="312"/>
    </location>
</feature>
<evidence type="ECO:0000313" key="3">
    <source>
        <dbReference type="Proteomes" id="UP001497512"/>
    </source>
</evidence>
<organism evidence="2 3">
    <name type="scientific">Sphagnum troendelagicum</name>
    <dbReference type="NCBI Taxonomy" id="128251"/>
    <lineage>
        <taxon>Eukaryota</taxon>
        <taxon>Viridiplantae</taxon>
        <taxon>Streptophyta</taxon>
        <taxon>Embryophyta</taxon>
        <taxon>Bryophyta</taxon>
        <taxon>Sphagnophytina</taxon>
        <taxon>Sphagnopsida</taxon>
        <taxon>Sphagnales</taxon>
        <taxon>Sphagnaceae</taxon>
        <taxon>Sphagnum</taxon>
    </lineage>
</organism>
<keyword evidence="3" id="KW-1185">Reference proteome</keyword>
<protein>
    <recommendedName>
        <fullName evidence="4">DUF819 domain-containing protein</fullName>
    </recommendedName>
</protein>
<evidence type="ECO:0008006" key="4">
    <source>
        <dbReference type="Google" id="ProtNLM"/>
    </source>
</evidence>
<name>A0ABP0TX58_9BRYO</name>
<sequence>MSQGIITPMILSSSSKLLVLRRRSLCAKNAHGWCGGERSPTNLGKKSQSVGYNTGKSLLCMETHVPVYLEGSRCKESRVHVDYMGRRFSRMMMMGEEEGNPVVGYAQGRRRSCCSSSRRRIWDRNGNRCWRGRSTMTLIGPECGHLLFCTLSACAAFAQVLETRTEFGARVSAPLLAMGTGLLLSGCRIVPPTAPAYDLVFALGMPMAVSLCLLETDVMQAFTDAGSTLKAFWFGAIGTVMGAVVAFGAVGHFLGPNGWKIASSLCASYVGGSVNYAATAQALGLNSPSMLAAGMAADNLAMAVYFGIIMSIPVDRTGFSSTFPGGGGNPSSYYFPSTISLWEKSLCSLLHSFMRTSLSGPHCGVDSSSCVEDDKATEMEVIPTVETLSVSMAAAAAACMIGNGLAAVLPSPFAGSGLAMMAVVASLISTAVAFVSGSKRNGSTIPMFAGSQSLGGVFMLLFFSVVGASTSVQEAVAGGWPLFIFILILFVIHLLVTLSLGIWFKLPLHTLLVASNANIGGPATAAAMASARRWPEMVRPALLVGTLGYTIGTAVGCTVGLQFLLPMVRKSLLLVF</sequence>
<dbReference type="PANTHER" id="PTHR34289">
    <property type="entry name" value="PROTEIN, PUTATIVE (DUF819)-RELATED"/>
    <property type="match status" value="1"/>
</dbReference>
<dbReference type="Pfam" id="PF05684">
    <property type="entry name" value="DUF819"/>
    <property type="match status" value="2"/>
</dbReference>